<feature type="compositionally biased region" description="Low complexity" evidence="1">
    <location>
        <begin position="148"/>
        <end position="160"/>
    </location>
</feature>
<name>A0A9W8TIA3_9PEZI</name>
<feature type="region of interest" description="Disordered" evidence="1">
    <location>
        <begin position="139"/>
        <end position="259"/>
    </location>
</feature>
<dbReference type="VEuPathDB" id="FungiDB:F4678DRAFT_417401"/>
<organism evidence="2 3">
    <name type="scientific">Xylaria arbuscula</name>
    <dbReference type="NCBI Taxonomy" id="114810"/>
    <lineage>
        <taxon>Eukaryota</taxon>
        <taxon>Fungi</taxon>
        <taxon>Dikarya</taxon>
        <taxon>Ascomycota</taxon>
        <taxon>Pezizomycotina</taxon>
        <taxon>Sordariomycetes</taxon>
        <taxon>Xylariomycetidae</taxon>
        <taxon>Xylariales</taxon>
        <taxon>Xylariaceae</taxon>
        <taxon>Xylaria</taxon>
    </lineage>
</organism>
<keyword evidence="3" id="KW-1185">Reference proteome</keyword>
<accession>A0A9W8TIA3</accession>
<gene>
    <name evidence="2" type="ORF">NPX13_g8523</name>
</gene>
<evidence type="ECO:0000256" key="1">
    <source>
        <dbReference type="SAM" id="MobiDB-lite"/>
    </source>
</evidence>
<feature type="compositionally biased region" description="Polar residues" evidence="1">
    <location>
        <begin position="194"/>
        <end position="210"/>
    </location>
</feature>
<sequence>MAGERWGEQLAGAGLGLWIGRPAYRDDWERFKARKSMRLVFPGWSVDVDDDDVDVNVDARGWPAGTWRAGAYGSEDSRSAWERTWRRGWGIDDDDEEDGKGRREDCRRRPVDFEDELYRAFDSAFFRPDPKREKSLRVTTHLGDEDATSSSEPESTTTTTYVDGSKLVRKIERTERDGKVEVTTTENYYDAQGNLLSESRGVSKTRSWSGSLPGGNAGASVSWSWNSSGSGSGSNRDEDASGAEGGAEKKDKNGWFWKR</sequence>
<protein>
    <submittedName>
        <fullName evidence="2">Uncharacterized protein</fullName>
    </submittedName>
</protein>
<feature type="compositionally biased region" description="Low complexity" evidence="1">
    <location>
        <begin position="218"/>
        <end position="229"/>
    </location>
</feature>
<dbReference type="AlphaFoldDB" id="A0A9W8TIA3"/>
<proteinExistence type="predicted"/>
<reference evidence="2" key="1">
    <citation type="submission" date="2022-07" db="EMBL/GenBank/DDBJ databases">
        <title>Genome Sequence of Xylaria arbuscula.</title>
        <authorList>
            <person name="Buettner E."/>
        </authorList>
    </citation>
    <scope>NUCLEOTIDE SEQUENCE</scope>
    <source>
        <strain evidence="2">VT107</strain>
    </source>
</reference>
<dbReference type="EMBL" id="JANPWZ010001885">
    <property type="protein sequence ID" value="KAJ3562559.1"/>
    <property type="molecule type" value="Genomic_DNA"/>
</dbReference>
<evidence type="ECO:0000313" key="3">
    <source>
        <dbReference type="Proteomes" id="UP001148614"/>
    </source>
</evidence>
<feature type="compositionally biased region" description="Basic and acidic residues" evidence="1">
    <location>
        <begin position="169"/>
        <end position="180"/>
    </location>
</feature>
<dbReference type="Proteomes" id="UP001148614">
    <property type="component" value="Unassembled WGS sequence"/>
</dbReference>
<comment type="caution">
    <text evidence="2">The sequence shown here is derived from an EMBL/GenBank/DDBJ whole genome shotgun (WGS) entry which is preliminary data.</text>
</comment>
<evidence type="ECO:0000313" key="2">
    <source>
        <dbReference type="EMBL" id="KAJ3562559.1"/>
    </source>
</evidence>